<dbReference type="Proteomes" id="UP001552299">
    <property type="component" value="Unassembled WGS sequence"/>
</dbReference>
<accession>A0ABD0TY26</accession>
<organism evidence="2 3">
    <name type="scientific">Dendrobium thyrsiflorum</name>
    <name type="common">Pinecone-like raceme dendrobium</name>
    <name type="synonym">Orchid</name>
    <dbReference type="NCBI Taxonomy" id="117978"/>
    <lineage>
        <taxon>Eukaryota</taxon>
        <taxon>Viridiplantae</taxon>
        <taxon>Streptophyta</taxon>
        <taxon>Embryophyta</taxon>
        <taxon>Tracheophyta</taxon>
        <taxon>Spermatophyta</taxon>
        <taxon>Magnoliopsida</taxon>
        <taxon>Liliopsida</taxon>
        <taxon>Asparagales</taxon>
        <taxon>Orchidaceae</taxon>
        <taxon>Epidendroideae</taxon>
        <taxon>Malaxideae</taxon>
        <taxon>Dendrobiinae</taxon>
        <taxon>Dendrobium</taxon>
    </lineage>
</organism>
<feature type="compositionally biased region" description="Basic residues" evidence="1">
    <location>
        <begin position="229"/>
        <end position="240"/>
    </location>
</feature>
<feature type="region of interest" description="Disordered" evidence="1">
    <location>
        <begin position="174"/>
        <end position="253"/>
    </location>
</feature>
<keyword evidence="3" id="KW-1185">Reference proteome</keyword>
<sequence length="655" mass="72469">MEFGKQICSLQTFVNAYCIQMDIVGATISSCVIVVKTIIDSTRVSIDVVVKFFEDTATFVIHRFLILVGDCILHAPLDTLNISSEVFILFDLIACRSQKCIVLSLWTEQSEAVNFLFKHSLGDRFPSSTKDIVLFISFWLIKFLNRLLQSWRLQLPVLPLLAALGIAVGSLPGKCPTKTSREPKERGRGKANSQHQGPEKALGKTHQPATKSHGPQFSKEPRNQPSPEKHRHQTVSHKAQHREQNSPTGNRGSRLSQRVMYLVINSSLFLLSKERSAIVIFSVALANLFTNIDSNSANVFTKSFGSSTYHPKAATVKLLTNCRKSKESFRPVFPQVALNCAKYGRGLLPLKVLKFRIESPFGYKTWSYSAGRPMPVIAIFAVIIIGFIIDIELESPSGAVTGFLILDAAGIFPRHAGCGRSWFLPLMAGSPGGLSEVLTVGASIVVSLLLNPFLTFIGGGGSLGSHTEHHAQGFGVHIFFYFARSFRRQIPEPMVQVSCPDVHRAGLAIVYFFLRLSNRMIGRGFAAWSQKDFFSSPVELFNFTHFRPTNLSWVGMFLMVLGPMDANTASQLNGNRSVLGWWGSDDEPNQDPTVPSSRAIMVLGLLSHRSGAIWRKPPSLEGLSKPFTCGVIAANRQLEDTCHVLNSRRLFENES</sequence>
<comment type="caution">
    <text evidence="2">The sequence shown here is derived from an EMBL/GenBank/DDBJ whole genome shotgun (WGS) entry which is preliminary data.</text>
</comment>
<protein>
    <submittedName>
        <fullName evidence="2">Uncharacterized protein</fullName>
    </submittedName>
</protein>
<evidence type="ECO:0000313" key="3">
    <source>
        <dbReference type="Proteomes" id="UP001552299"/>
    </source>
</evidence>
<dbReference type="AlphaFoldDB" id="A0ABD0TY26"/>
<evidence type="ECO:0000313" key="2">
    <source>
        <dbReference type="EMBL" id="KAL0904532.1"/>
    </source>
</evidence>
<proteinExistence type="predicted"/>
<gene>
    <name evidence="2" type="ORF">M5K25_026656</name>
</gene>
<dbReference type="EMBL" id="JANQDX010000019">
    <property type="protein sequence ID" value="KAL0904532.1"/>
    <property type="molecule type" value="Genomic_DNA"/>
</dbReference>
<name>A0ABD0TY26_DENTH</name>
<feature type="compositionally biased region" description="Basic and acidic residues" evidence="1">
    <location>
        <begin position="179"/>
        <end position="188"/>
    </location>
</feature>
<evidence type="ECO:0000256" key="1">
    <source>
        <dbReference type="SAM" id="MobiDB-lite"/>
    </source>
</evidence>
<reference evidence="2 3" key="1">
    <citation type="journal article" date="2024" name="Plant Biotechnol. J.">
        <title>Dendrobium thyrsiflorum genome and its molecular insights into genes involved in important horticultural traits.</title>
        <authorList>
            <person name="Chen B."/>
            <person name="Wang J.Y."/>
            <person name="Zheng P.J."/>
            <person name="Li K.L."/>
            <person name="Liang Y.M."/>
            <person name="Chen X.F."/>
            <person name="Zhang C."/>
            <person name="Zhao X."/>
            <person name="He X."/>
            <person name="Zhang G.Q."/>
            <person name="Liu Z.J."/>
            <person name="Xu Q."/>
        </authorList>
    </citation>
    <scope>NUCLEOTIDE SEQUENCE [LARGE SCALE GENOMIC DNA]</scope>
    <source>
        <strain evidence="2">GZMU011</strain>
    </source>
</reference>